<organism evidence="2 3">
    <name type="scientific">Pagothenia borchgrevinki</name>
    <name type="common">Bald rockcod</name>
    <name type="synonym">Trematomus borchgrevinki</name>
    <dbReference type="NCBI Taxonomy" id="8213"/>
    <lineage>
        <taxon>Eukaryota</taxon>
        <taxon>Metazoa</taxon>
        <taxon>Chordata</taxon>
        <taxon>Craniata</taxon>
        <taxon>Vertebrata</taxon>
        <taxon>Euteleostomi</taxon>
        <taxon>Actinopterygii</taxon>
        <taxon>Neopterygii</taxon>
        <taxon>Teleostei</taxon>
        <taxon>Neoteleostei</taxon>
        <taxon>Acanthomorphata</taxon>
        <taxon>Eupercaria</taxon>
        <taxon>Perciformes</taxon>
        <taxon>Notothenioidei</taxon>
        <taxon>Nototheniidae</taxon>
        <taxon>Pagothenia</taxon>
    </lineage>
</organism>
<proteinExistence type="predicted"/>
<comment type="caution">
    <text evidence="2">The sequence shown here is derived from an EMBL/GenBank/DDBJ whole genome shotgun (WGS) entry which is preliminary data.</text>
</comment>
<accession>A0ABD2H2T5</accession>
<dbReference type="InterPro" id="IPR006109">
    <property type="entry name" value="G3P_DH_NAD-dep_C"/>
</dbReference>
<dbReference type="AlphaFoldDB" id="A0ABD2H2T5"/>
<keyword evidence="3" id="KW-1185">Reference proteome</keyword>
<evidence type="ECO:0000313" key="2">
    <source>
        <dbReference type="EMBL" id="KAL3060759.1"/>
    </source>
</evidence>
<name>A0ABD2H2T5_PAGBO</name>
<dbReference type="PANTHER" id="PTHR11728">
    <property type="entry name" value="GLYCEROL-3-PHOSPHATE DEHYDROGENASE"/>
    <property type="match status" value="1"/>
</dbReference>
<dbReference type="PANTHER" id="PTHR11728:SF7">
    <property type="entry name" value="GLYCEROL-3-PHOSPHATE DEHYDROGENASE 1-LIKE PROTEIN"/>
    <property type="match status" value="1"/>
</dbReference>
<dbReference type="InterPro" id="IPR008927">
    <property type="entry name" value="6-PGluconate_DH-like_C_sf"/>
</dbReference>
<feature type="domain" description="Glycerol-3-phosphate dehydrogenase NAD-dependent C-terminal" evidence="1">
    <location>
        <begin position="1"/>
        <end position="108"/>
    </location>
</feature>
<dbReference type="SUPFAM" id="SSF48179">
    <property type="entry name" value="6-phosphogluconate dehydrogenase C-terminal domain-like"/>
    <property type="match status" value="1"/>
</dbReference>
<sequence>MEMIAFAKLFSKNGPVSTTTFLESCGVADLITTCYGGRNRRVAEAFSKTGKSVEELEREMLNGQKLQGPATSALVYHILQQKGLVDKFPLFTAVYQICFEGRPVQQMISCLQSHPDV</sequence>
<protein>
    <recommendedName>
        <fullName evidence="1">Glycerol-3-phosphate dehydrogenase NAD-dependent C-terminal domain-containing protein</fullName>
    </recommendedName>
</protein>
<dbReference type="FunFam" id="1.10.1040.10:FF:000084">
    <property type="entry name" value="Glycerol-3-phosphate dehydrogenase [NAD(+)], cytoplasmic"/>
    <property type="match status" value="1"/>
</dbReference>
<dbReference type="Gene3D" id="1.10.1040.10">
    <property type="entry name" value="N-(1-d-carboxylethyl)-l-norvaline Dehydrogenase, domain 2"/>
    <property type="match status" value="1"/>
</dbReference>
<dbReference type="Proteomes" id="UP001619887">
    <property type="component" value="Unassembled WGS sequence"/>
</dbReference>
<gene>
    <name evidence="2" type="ORF">OYC64_015160</name>
</gene>
<dbReference type="Pfam" id="PF07479">
    <property type="entry name" value="NAD_Gly3P_dh_C"/>
    <property type="match status" value="1"/>
</dbReference>
<evidence type="ECO:0000313" key="3">
    <source>
        <dbReference type="Proteomes" id="UP001619887"/>
    </source>
</evidence>
<evidence type="ECO:0000259" key="1">
    <source>
        <dbReference type="Pfam" id="PF07479"/>
    </source>
</evidence>
<reference evidence="2 3" key="1">
    <citation type="journal article" date="2022" name="G3 (Bethesda)">
        <title>Evaluating Illumina-, Nanopore-, and PacBio-based genome assembly strategies with the bald notothen, Trematomus borchgrevinki.</title>
        <authorList>
            <person name="Rayamajhi N."/>
            <person name="Cheng C.C."/>
            <person name="Catchen J.M."/>
        </authorList>
    </citation>
    <scope>NUCLEOTIDE SEQUENCE [LARGE SCALE GENOMIC DNA]</scope>
    <source>
        <strain evidence="2">AGRC-2024</strain>
    </source>
</reference>
<dbReference type="EMBL" id="JBIYXZ010002073">
    <property type="protein sequence ID" value="KAL3060759.1"/>
    <property type="molecule type" value="Genomic_DNA"/>
</dbReference>
<reference evidence="2 3" key="2">
    <citation type="journal article" date="2024" name="G3 (Bethesda)">
        <title>The genome of the cryopelagic Antarctic bald notothen, Trematomus borchgrevinki.</title>
        <authorList>
            <person name="Rayamajhi N."/>
            <person name="Rivera-Colon A.G."/>
            <person name="Minhas B.F."/>
            <person name="Cheng C.C."/>
            <person name="Catchen J.M."/>
        </authorList>
    </citation>
    <scope>NUCLEOTIDE SEQUENCE [LARGE SCALE GENOMIC DNA]</scope>
    <source>
        <strain evidence="2">AGRC-2024</strain>
    </source>
</reference>
<dbReference type="InterPro" id="IPR013328">
    <property type="entry name" value="6PGD_dom2"/>
</dbReference>